<dbReference type="CTD" id="9825190"/>
<comment type="caution">
    <text evidence="1">The sequence shown here is derived from an EMBL/GenBank/DDBJ whole genome shotgun (WGS) entry which is preliminary data.</text>
</comment>
<dbReference type="AlphaFoldDB" id="A0A6A5G917"/>
<sequence>MDVNQHFPPISRSERKSYLDYYPAPLGHFKTSYIVDNIHPVLETRNHKIFTKYFNKMNIGLSHGMTMVNARLVLFAKCRVNDPNVGQWRIKANVKFTLNKFNERIDSIIYDCGDVWFDNNIRSIQRTTLLSANDLLNQDFGFVRGTQVIFGTDIRILEVEGFHQPVVMNHRVPPENPDNRVVFAYTNENLYCSKEILDILCEMLGRRKVSSIGTFKFPLASRGPQEEFLDCLYGSPIPIYGRGGLSVLLHRADHFLVRALTQRAATAVIHDAEGNGLKWEFLKLAVQRNMRRVVNHWLIGKQSIKKVEIQRLCAYRMSGEIMKAIVKRVLEVGWQSYRDSDNPKPKKSRYL</sequence>
<dbReference type="GeneID" id="9825190"/>
<dbReference type="RefSeq" id="XP_003112729.2">
    <property type="nucleotide sequence ID" value="XM_003112681.2"/>
</dbReference>
<dbReference type="EMBL" id="WUAV01000005">
    <property type="protein sequence ID" value="KAF1751019.1"/>
    <property type="molecule type" value="Genomic_DNA"/>
</dbReference>
<proteinExistence type="predicted"/>
<evidence type="ECO:0000313" key="2">
    <source>
        <dbReference type="Proteomes" id="UP000483820"/>
    </source>
</evidence>
<name>A0A6A5G917_CAERE</name>
<dbReference type="KEGG" id="crq:GCK72_017571"/>
<evidence type="ECO:0000313" key="1">
    <source>
        <dbReference type="EMBL" id="KAF1751019.1"/>
    </source>
</evidence>
<organism evidence="1 2">
    <name type="scientific">Caenorhabditis remanei</name>
    <name type="common">Caenorhabditis vulgaris</name>
    <dbReference type="NCBI Taxonomy" id="31234"/>
    <lineage>
        <taxon>Eukaryota</taxon>
        <taxon>Metazoa</taxon>
        <taxon>Ecdysozoa</taxon>
        <taxon>Nematoda</taxon>
        <taxon>Chromadorea</taxon>
        <taxon>Rhabditida</taxon>
        <taxon>Rhabditina</taxon>
        <taxon>Rhabditomorpha</taxon>
        <taxon>Rhabditoidea</taxon>
        <taxon>Rhabditidae</taxon>
        <taxon>Peloderinae</taxon>
        <taxon>Caenorhabditis</taxon>
    </lineage>
</organism>
<reference evidence="1 2" key="1">
    <citation type="submission" date="2019-12" db="EMBL/GenBank/DDBJ databases">
        <title>Chromosome-level assembly of the Caenorhabditis remanei genome.</title>
        <authorList>
            <person name="Teterina A.A."/>
            <person name="Willis J.H."/>
            <person name="Phillips P.C."/>
        </authorList>
    </citation>
    <scope>NUCLEOTIDE SEQUENCE [LARGE SCALE GENOMIC DNA]</scope>
    <source>
        <strain evidence="1 2">PX506</strain>
        <tissue evidence="1">Whole organism</tissue>
    </source>
</reference>
<protein>
    <submittedName>
        <fullName evidence="1">Uncharacterized protein</fullName>
    </submittedName>
</protein>
<gene>
    <name evidence="1" type="ORF">GCK72_017571</name>
</gene>
<accession>A0A6A5G917</accession>
<dbReference type="Proteomes" id="UP000483820">
    <property type="component" value="Chromosome V"/>
</dbReference>